<dbReference type="InterPro" id="IPR036465">
    <property type="entry name" value="vWFA_dom_sf"/>
</dbReference>
<feature type="domain" description="EGF-like" evidence="2">
    <location>
        <begin position="16"/>
        <end position="55"/>
    </location>
</feature>
<name>A0A1I7XPX6_HETBA</name>
<organism evidence="3 4">
    <name type="scientific">Heterorhabditis bacteriophora</name>
    <name type="common">Entomopathogenic nematode worm</name>
    <dbReference type="NCBI Taxonomy" id="37862"/>
    <lineage>
        <taxon>Eukaryota</taxon>
        <taxon>Metazoa</taxon>
        <taxon>Ecdysozoa</taxon>
        <taxon>Nematoda</taxon>
        <taxon>Chromadorea</taxon>
        <taxon>Rhabditida</taxon>
        <taxon>Rhabditina</taxon>
        <taxon>Rhabditomorpha</taxon>
        <taxon>Strongyloidea</taxon>
        <taxon>Heterorhabditidae</taxon>
        <taxon>Heterorhabditis</taxon>
    </lineage>
</organism>
<dbReference type="Proteomes" id="UP000095283">
    <property type="component" value="Unplaced"/>
</dbReference>
<protein>
    <submittedName>
        <fullName evidence="4">EGF-like domain-containing protein</fullName>
    </submittedName>
</protein>
<comment type="caution">
    <text evidence="1">Lacks conserved residue(s) required for the propagation of feature annotation.</text>
</comment>
<dbReference type="WBParaSite" id="Hba_19791">
    <property type="protein sequence ID" value="Hba_19791"/>
    <property type="gene ID" value="Hba_19791"/>
</dbReference>
<dbReference type="SUPFAM" id="SSF53300">
    <property type="entry name" value="vWA-like"/>
    <property type="match status" value="1"/>
</dbReference>
<dbReference type="PROSITE" id="PS50026">
    <property type="entry name" value="EGF_3"/>
    <property type="match status" value="1"/>
</dbReference>
<evidence type="ECO:0000313" key="3">
    <source>
        <dbReference type="Proteomes" id="UP000095283"/>
    </source>
</evidence>
<keyword evidence="3" id="KW-1185">Reference proteome</keyword>
<accession>A0A1I7XPX6</accession>
<evidence type="ECO:0000313" key="4">
    <source>
        <dbReference type="WBParaSite" id="Hba_19791"/>
    </source>
</evidence>
<dbReference type="Gene3D" id="2.10.25.10">
    <property type="entry name" value="Laminin"/>
    <property type="match status" value="1"/>
</dbReference>
<dbReference type="AlphaFoldDB" id="A0A1I7XPX6"/>
<dbReference type="InterPro" id="IPR000742">
    <property type="entry name" value="EGF"/>
</dbReference>
<sequence length="104" mass="11213">MFDIRDLESVKDKIWSANQCSDSSLNSCDKNADCVQLPDGYTCKCFVGYVDVSSNANLAPGRVCTLSTACPVQATDLVFLIDGSGSIGSYIFQTEVRIGDLDKT</sequence>
<reference evidence="4" key="1">
    <citation type="submission" date="2016-11" db="UniProtKB">
        <authorList>
            <consortium name="WormBaseParasite"/>
        </authorList>
    </citation>
    <scope>IDENTIFICATION</scope>
</reference>
<evidence type="ECO:0000256" key="1">
    <source>
        <dbReference type="PROSITE-ProRule" id="PRU00076"/>
    </source>
</evidence>
<keyword evidence="1" id="KW-0245">EGF-like domain</keyword>
<dbReference type="Pfam" id="PF00008">
    <property type="entry name" value="EGF"/>
    <property type="match status" value="1"/>
</dbReference>
<evidence type="ECO:0000259" key="2">
    <source>
        <dbReference type="PROSITE" id="PS50026"/>
    </source>
</evidence>
<proteinExistence type="predicted"/>